<name>A0ABN9ERH0_9NEOB</name>
<feature type="compositionally biased region" description="Low complexity" evidence="1">
    <location>
        <begin position="401"/>
        <end position="411"/>
    </location>
</feature>
<protein>
    <submittedName>
        <fullName evidence="3">Uncharacterized protein</fullName>
    </submittedName>
</protein>
<keyword evidence="2" id="KW-0732">Signal</keyword>
<evidence type="ECO:0000313" key="3">
    <source>
        <dbReference type="EMBL" id="CAI9586804.1"/>
    </source>
</evidence>
<reference evidence="3" key="1">
    <citation type="submission" date="2023-05" db="EMBL/GenBank/DDBJ databases">
        <authorList>
            <person name="Stuckert A."/>
        </authorList>
    </citation>
    <scope>NUCLEOTIDE SEQUENCE</scope>
</reference>
<gene>
    <name evidence="3" type="ORF">SPARVUS_LOCUS10443570</name>
</gene>
<accession>A0ABN9ERH0</accession>
<sequence length="466" mass="49369">MKKSLVFHLCSLLCSMLLVSPKASCLSLRKKRDIQDGNEELVGTGVPESLPGGSLLPTQSTIPKDVNMSLILPNVVPEEMQNSSELLNTSTVNTNPEANNVSFANVAGPTTQVKPSSEDGLLSTPGSSADYPTDLPSLGIPIQGDPKEPSQSQDEKSVHLDQSNLDNSSQVNTIEMLTTNPRTSIFQTEDNQSTTSSTLIGQMITSVNAITSEDPIGLETSTLDNQNNGSTMSQINEEWDDTKDTTLNSNKAGSDVITPVPDQVLENESSETTVFTIHPGVTVPSDDKSVFSTAEKMPEEKLSSELREPEVSLAPETDDFPTPLPSTAIDDAQAEGLSVYTADVKQPDLDISENTNVTVAPAIILDVASQEASREPSVIDKAEETMKRNATPQVVIPRNESATASPTTTASVIPLEFPSTESTLNGSLSEQEDGLAGSISSIVPKAPAETESTTITVGTSVPQVSV</sequence>
<keyword evidence="4" id="KW-1185">Reference proteome</keyword>
<feature type="chain" id="PRO_5046887320" evidence="2">
    <location>
        <begin position="26"/>
        <end position="466"/>
    </location>
</feature>
<feature type="signal peptide" evidence="2">
    <location>
        <begin position="1"/>
        <end position="25"/>
    </location>
</feature>
<comment type="caution">
    <text evidence="3">The sequence shown here is derived from an EMBL/GenBank/DDBJ whole genome shotgun (WGS) entry which is preliminary data.</text>
</comment>
<proteinExistence type="predicted"/>
<evidence type="ECO:0000313" key="4">
    <source>
        <dbReference type="Proteomes" id="UP001162483"/>
    </source>
</evidence>
<feature type="compositionally biased region" description="Basic and acidic residues" evidence="1">
    <location>
        <begin position="145"/>
        <end position="159"/>
    </location>
</feature>
<dbReference type="Proteomes" id="UP001162483">
    <property type="component" value="Unassembled WGS sequence"/>
</dbReference>
<evidence type="ECO:0000256" key="1">
    <source>
        <dbReference type="SAM" id="MobiDB-lite"/>
    </source>
</evidence>
<feature type="region of interest" description="Disordered" evidence="1">
    <location>
        <begin position="107"/>
        <end position="168"/>
    </location>
</feature>
<organism evidence="3 4">
    <name type="scientific">Staurois parvus</name>
    <dbReference type="NCBI Taxonomy" id="386267"/>
    <lineage>
        <taxon>Eukaryota</taxon>
        <taxon>Metazoa</taxon>
        <taxon>Chordata</taxon>
        <taxon>Craniata</taxon>
        <taxon>Vertebrata</taxon>
        <taxon>Euteleostomi</taxon>
        <taxon>Amphibia</taxon>
        <taxon>Batrachia</taxon>
        <taxon>Anura</taxon>
        <taxon>Neobatrachia</taxon>
        <taxon>Ranoidea</taxon>
        <taxon>Ranidae</taxon>
        <taxon>Staurois</taxon>
    </lineage>
</organism>
<evidence type="ECO:0000256" key="2">
    <source>
        <dbReference type="SAM" id="SignalP"/>
    </source>
</evidence>
<feature type="compositionally biased region" description="Polar residues" evidence="1">
    <location>
        <begin position="419"/>
        <end position="429"/>
    </location>
</feature>
<feature type="region of interest" description="Disordered" evidence="1">
    <location>
        <begin position="397"/>
        <end position="439"/>
    </location>
</feature>
<dbReference type="EMBL" id="CATNWA010015784">
    <property type="protein sequence ID" value="CAI9586804.1"/>
    <property type="molecule type" value="Genomic_DNA"/>
</dbReference>